<dbReference type="GO" id="GO:0016787">
    <property type="term" value="F:hydrolase activity"/>
    <property type="evidence" value="ECO:0007669"/>
    <property type="project" value="InterPro"/>
</dbReference>
<evidence type="ECO:0000259" key="1">
    <source>
        <dbReference type="Pfam" id="PF01738"/>
    </source>
</evidence>
<keyword evidence="3" id="KW-1185">Reference proteome</keyword>
<accession>A0A255XUG0</accession>
<dbReference type="InterPro" id="IPR051049">
    <property type="entry name" value="Dienelactone_hydrolase-like"/>
</dbReference>
<protein>
    <submittedName>
        <fullName evidence="2">Carboxymethylenebutenolidase</fullName>
    </submittedName>
</protein>
<dbReference type="AlphaFoldDB" id="A0A255XUG0"/>
<evidence type="ECO:0000313" key="2">
    <source>
        <dbReference type="EMBL" id="OYQ20608.1"/>
    </source>
</evidence>
<dbReference type="SUPFAM" id="SSF53474">
    <property type="entry name" value="alpha/beta-Hydrolases"/>
    <property type="match status" value="1"/>
</dbReference>
<dbReference type="OrthoDB" id="9771666at2"/>
<dbReference type="Pfam" id="PF01738">
    <property type="entry name" value="DLH"/>
    <property type="match status" value="1"/>
</dbReference>
<sequence>MAGTVTITTAAGESFTAYEAKPDGAPKGGLVLIQEIFGVNQVMRDLAEGFAAQGYHVLAPDLFWRQEPGVDITDKTEAEWQKAFALLNGFDQDKGVADIQATISHLRGLGVGKVGTVGYCLGGRLALLTALRTDADAAVSYYGIMLAPLVPEFEKISAPLLMHIAELDKYVPPADREAVLAALASRPAASAYVYDGQEHAFARVGGQHYNADAATLANGRTEAFLAKALAA</sequence>
<comment type="caution">
    <text evidence="2">The sequence shown here is derived from an EMBL/GenBank/DDBJ whole genome shotgun (WGS) entry which is preliminary data.</text>
</comment>
<dbReference type="RefSeq" id="WP_094407760.1">
    <property type="nucleotide sequence ID" value="NZ_BMJZ01000009.1"/>
</dbReference>
<dbReference type="InterPro" id="IPR002925">
    <property type="entry name" value="Dienelactn_hydro"/>
</dbReference>
<dbReference type="PANTHER" id="PTHR46623">
    <property type="entry name" value="CARBOXYMETHYLENEBUTENOLIDASE-RELATED"/>
    <property type="match status" value="1"/>
</dbReference>
<reference evidence="2 3" key="1">
    <citation type="submission" date="2017-07" db="EMBL/GenBank/DDBJ databases">
        <title>Elstera cyanobacteriorum sp. nov., a novel bacterium isolated from cyanobacterial aggregates in a eutrophic lake.</title>
        <authorList>
            <person name="Cai H."/>
        </authorList>
    </citation>
    <scope>NUCLEOTIDE SEQUENCE [LARGE SCALE GENOMIC DNA]</scope>
    <source>
        <strain evidence="2 3">TH019</strain>
    </source>
</reference>
<dbReference type="Proteomes" id="UP000216361">
    <property type="component" value="Unassembled WGS sequence"/>
</dbReference>
<evidence type="ECO:0000313" key="3">
    <source>
        <dbReference type="Proteomes" id="UP000216361"/>
    </source>
</evidence>
<dbReference type="InterPro" id="IPR029058">
    <property type="entry name" value="AB_hydrolase_fold"/>
</dbReference>
<dbReference type="EMBL" id="NOXS01000027">
    <property type="protein sequence ID" value="OYQ20608.1"/>
    <property type="molecule type" value="Genomic_DNA"/>
</dbReference>
<name>A0A255XUG0_9PROT</name>
<organism evidence="2 3">
    <name type="scientific">Elstera cyanobacteriorum</name>
    <dbReference type="NCBI Taxonomy" id="2022747"/>
    <lineage>
        <taxon>Bacteria</taxon>
        <taxon>Pseudomonadati</taxon>
        <taxon>Pseudomonadota</taxon>
        <taxon>Alphaproteobacteria</taxon>
        <taxon>Rhodospirillales</taxon>
        <taxon>Rhodospirillaceae</taxon>
        <taxon>Elstera</taxon>
    </lineage>
</organism>
<feature type="domain" description="Dienelactone hydrolase" evidence="1">
    <location>
        <begin position="15"/>
        <end position="228"/>
    </location>
</feature>
<proteinExistence type="predicted"/>
<dbReference type="Gene3D" id="3.40.50.1820">
    <property type="entry name" value="alpha/beta hydrolase"/>
    <property type="match status" value="1"/>
</dbReference>
<dbReference type="PANTHER" id="PTHR46623:SF6">
    <property type="entry name" value="ALPHA_BETA-HYDROLASES SUPERFAMILY PROTEIN"/>
    <property type="match status" value="1"/>
</dbReference>
<gene>
    <name evidence="2" type="ORF">CHR90_04360</name>
</gene>